<dbReference type="InterPro" id="IPR036380">
    <property type="entry name" value="Isochorismatase-like_sf"/>
</dbReference>
<proteinExistence type="inferred from homology"/>
<dbReference type="OrthoDB" id="257098at2"/>
<dbReference type="InterPro" id="IPR050272">
    <property type="entry name" value="Isochorismatase-like_hydrls"/>
</dbReference>
<evidence type="ECO:0000313" key="8">
    <source>
        <dbReference type="EMBL" id="ASV69497.1"/>
    </source>
</evidence>
<dbReference type="PRINTS" id="PR01398">
    <property type="entry name" value="ISCHRISMTASE"/>
</dbReference>
<accession>A0A248TMR8</accession>
<evidence type="ECO:0000256" key="4">
    <source>
        <dbReference type="ARBA" id="ARBA00022801"/>
    </source>
</evidence>
<dbReference type="KEGG" id="bko:CKF48_20575"/>
<evidence type="ECO:0000256" key="2">
    <source>
        <dbReference type="ARBA" id="ARBA00006336"/>
    </source>
</evidence>
<evidence type="ECO:0000259" key="7">
    <source>
        <dbReference type="PROSITE" id="PS50075"/>
    </source>
</evidence>
<dbReference type="Gene3D" id="1.10.1200.10">
    <property type="entry name" value="ACP-like"/>
    <property type="match status" value="1"/>
</dbReference>
<organism evidence="8 9">
    <name type="scientific">Cytobacillus kochii</name>
    <dbReference type="NCBI Taxonomy" id="859143"/>
    <lineage>
        <taxon>Bacteria</taxon>
        <taxon>Bacillati</taxon>
        <taxon>Bacillota</taxon>
        <taxon>Bacilli</taxon>
        <taxon>Bacillales</taxon>
        <taxon>Bacillaceae</taxon>
        <taxon>Cytobacillus</taxon>
    </lineage>
</organism>
<dbReference type="EC" id="3.3.2.1" evidence="3"/>
<dbReference type="Proteomes" id="UP000215137">
    <property type="component" value="Chromosome"/>
</dbReference>
<dbReference type="RefSeq" id="WP_095373061.1">
    <property type="nucleotide sequence ID" value="NZ_CP022983.1"/>
</dbReference>
<evidence type="ECO:0000256" key="5">
    <source>
        <dbReference type="ARBA" id="ARBA00048590"/>
    </source>
</evidence>
<dbReference type="EMBL" id="CP022983">
    <property type="protein sequence ID" value="ASV69497.1"/>
    <property type="molecule type" value="Genomic_DNA"/>
</dbReference>
<comment type="pathway">
    <text evidence="1">Siderophore biosynthesis.</text>
</comment>
<comment type="cofactor">
    <cofactor evidence="6">
        <name>pantetheine 4'-phosphate</name>
        <dbReference type="ChEBI" id="CHEBI:47942"/>
    </cofactor>
    <text evidence="6">Binds 1 phosphopantetheine covalently.</text>
</comment>
<protein>
    <recommendedName>
        <fullName evidence="3">isochorismatase</fullName>
        <ecNumber evidence="3">3.3.2.1</ecNumber>
    </recommendedName>
</protein>
<evidence type="ECO:0000256" key="3">
    <source>
        <dbReference type="ARBA" id="ARBA00012100"/>
    </source>
</evidence>
<evidence type="ECO:0000256" key="6">
    <source>
        <dbReference type="PIRSR" id="PIRSR001111-50"/>
    </source>
</evidence>
<gene>
    <name evidence="8" type="ORF">CKF48_20575</name>
</gene>
<evidence type="ECO:0000256" key="1">
    <source>
        <dbReference type="ARBA" id="ARBA00004924"/>
    </source>
</evidence>
<dbReference type="PROSITE" id="PS50075">
    <property type="entry name" value="CARRIER"/>
    <property type="match status" value="1"/>
</dbReference>
<dbReference type="PIRSF" id="PIRSF001111">
    <property type="entry name" value="Isochorismatase"/>
    <property type="match status" value="1"/>
</dbReference>
<feature type="domain" description="Carrier" evidence="7">
    <location>
        <begin position="214"/>
        <end position="290"/>
    </location>
</feature>
<keyword evidence="6" id="KW-0597">Phosphoprotein</keyword>
<dbReference type="PANTHER" id="PTHR43540">
    <property type="entry name" value="PEROXYUREIDOACRYLATE/UREIDOACRYLATE AMIDOHYDROLASE-RELATED"/>
    <property type="match status" value="1"/>
</dbReference>
<dbReference type="InterPro" id="IPR016291">
    <property type="entry name" value="Isochorismatase"/>
</dbReference>
<dbReference type="SUPFAM" id="SSF52499">
    <property type="entry name" value="Isochorismatase-like hydrolases"/>
    <property type="match status" value="1"/>
</dbReference>
<keyword evidence="6" id="KW-0596">Phosphopantetheine</keyword>
<dbReference type="AlphaFoldDB" id="A0A248TMR8"/>
<dbReference type="GO" id="GO:0008908">
    <property type="term" value="F:isochorismatase activity"/>
    <property type="evidence" value="ECO:0007669"/>
    <property type="project" value="UniProtKB-EC"/>
</dbReference>
<keyword evidence="9" id="KW-1185">Reference proteome</keyword>
<reference evidence="8 9" key="1">
    <citation type="submission" date="2017-08" db="EMBL/GenBank/DDBJ databases">
        <title>Complete Genome Sequence of Bacillus kochii Oregon-R-modENCODE STRAIN BDGP4, isolated from Drosophila melanogaster gut.</title>
        <authorList>
            <person name="Wan K.H."/>
            <person name="Yu C."/>
            <person name="Park S."/>
            <person name="Hammonds A.S."/>
            <person name="Booth B.W."/>
            <person name="Celniker S.E."/>
        </authorList>
    </citation>
    <scope>NUCLEOTIDE SEQUENCE [LARGE SCALE GENOMIC DNA]</scope>
    <source>
        <strain evidence="8 9">BDGP4</strain>
    </source>
</reference>
<sequence length="294" mass="33266">MSIPKIKTYPLPEANSLPKNKVDWQLDNKRAVLLIHDMQNYFINYYENGSQLIEGVIEKIAHVKAYCQSKNIPIVYTAQPGNQKDEDRALLTDFWGPGLTEDEAQTGIVPELAPTDNDTIQTKWRYSAFKKSNLLDRMKEDGRDQLIICGVYAHIGCLATAMEAFMYDIQPFLIADAVADFSYEEHVQALNYTATRCGKVLLTEALLHDLSGKNASNRAHSEIKAKVAEILDISPNEIKDDDDLVSLGLDSIRMMTLVEEWRAEGADVNFMKMASNPTLQAWYEMFPQTDEVYS</sequence>
<dbReference type="PANTHER" id="PTHR43540:SF3">
    <property type="entry name" value="ENTEROBACTIN SYNTHASE COMPONENT B"/>
    <property type="match status" value="1"/>
</dbReference>
<feature type="modified residue" description="O-(pantetheine 4'-phosphoryl)serine" evidence="6">
    <location>
        <position position="251"/>
    </location>
</feature>
<dbReference type="InterPro" id="IPR000868">
    <property type="entry name" value="Isochorismatase-like_dom"/>
</dbReference>
<dbReference type="Gene3D" id="3.40.50.850">
    <property type="entry name" value="Isochorismatase-like"/>
    <property type="match status" value="1"/>
</dbReference>
<comment type="catalytic activity">
    <reaction evidence="5">
        <text>isochorismate + H2O = (2S,3S)-2,3-dihydroxy-2,3-dihydrobenzoate + pyruvate</text>
        <dbReference type="Rhea" id="RHEA:11112"/>
        <dbReference type="ChEBI" id="CHEBI:15361"/>
        <dbReference type="ChEBI" id="CHEBI:15377"/>
        <dbReference type="ChEBI" id="CHEBI:29780"/>
        <dbReference type="ChEBI" id="CHEBI:58764"/>
        <dbReference type="EC" id="3.3.2.1"/>
    </reaction>
</comment>
<keyword evidence="4" id="KW-0378">Hydrolase</keyword>
<evidence type="ECO:0000313" key="9">
    <source>
        <dbReference type="Proteomes" id="UP000215137"/>
    </source>
</evidence>
<dbReference type="InterPro" id="IPR036736">
    <property type="entry name" value="ACP-like_sf"/>
</dbReference>
<dbReference type="InterPro" id="IPR009081">
    <property type="entry name" value="PP-bd_ACP"/>
</dbReference>
<dbReference type="SUPFAM" id="SSF47336">
    <property type="entry name" value="ACP-like"/>
    <property type="match status" value="1"/>
</dbReference>
<dbReference type="CDD" id="cd01013">
    <property type="entry name" value="isochorismatase"/>
    <property type="match status" value="1"/>
</dbReference>
<comment type="similarity">
    <text evidence="2">Belongs to the isochorismatase family.</text>
</comment>
<dbReference type="Pfam" id="PF00857">
    <property type="entry name" value="Isochorismatase"/>
    <property type="match status" value="1"/>
</dbReference>
<dbReference type="Pfam" id="PF00550">
    <property type="entry name" value="PP-binding"/>
    <property type="match status" value="1"/>
</dbReference>
<name>A0A248TMR8_9BACI</name>